<dbReference type="Proteomes" id="UP000276133">
    <property type="component" value="Unassembled WGS sequence"/>
</dbReference>
<comment type="caution">
    <text evidence="1">The sequence shown here is derived from an EMBL/GenBank/DDBJ whole genome shotgun (WGS) entry which is preliminary data.</text>
</comment>
<sequence>MHLFELFSVYHFSNFSNIQLEMITLKSLKPGSNNQNSVVFLKSRVDKYHLNRISEPSFTSTLKFKVIKITFSHILNKRKPLLFWISKISNTKCSQYLIKISSFDSRGDTILISFPIIENTKNLNINLIIINICLIYNILESLIQGSIPEPYLYQNEQSLIKINLENIGRNISFLIEK</sequence>
<dbReference type="EMBL" id="REGN01002155">
    <property type="protein sequence ID" value="RNA29907.1"/>
    <property type="molecule type" value="Genomic_DNA"/>
</dbReference>
<dbReference type="AlphaFoldDB" id="A0A3M7S2T7"/>
<organism evidence="1 2">
    <name type="scientific">Brachionus plicatilis</name>
    <name type="common">Marine rotifer</name>
    <name type="synonym">Brachionus muelleri</name>
    <dbReference type="NCBI Taxonomy" id="10195"/>
    <lineage>
        <taxon>Eukaryota</taxon>
        <taxon>Metazoa</taxon>
        <taxon>Spiralia</taxon>
        <taxon>Gnathifera</taxon>
        <taxon>Rotifera</taxon>
        <taxon>Eurotatoria</taxon>
        <taxon>Monogononta</taxon>
        <taxon>Pseudotrocha</taxon>
        <taxon>Ploima</taxon>
        <taxon>Brachionidae</taxon>
        <taxon>Brachionus</taxon>
    </lineage>
</organism>
<gene>
    <name evidence="1" type="ORF">BpHYR1_048066</name>
</gene>
<evidence type="ECO:0000313" key="1">
    <source>
        <dbReference type="EMBL" id="RNA29907.1"/>
    </source>
</evidence>
<reference evidence="1 2" key="1">
    <citation type="journal article" date="2018" name="Sci. Rep.">
        <title>Genomic signatures of local adaptation to the degree of environmental predictability in rotifers.</title>
        <authorList>
            <person name="Franch-Gras L."/>
            <person name="Hahn C."/>
            <person name="Garcia-Roger E.M."/>
            <person name="Carmona M.J."/>
            <person name="Serra M."/>
            <person name="Gomez A."/>
        </authorList>
    </citation>
    <scope>NUCLEOTIDE SEQUENCE [LARGE SCALE GENOMIC DNA]</scope>
    <source>
        <strain evidence="1">HYR1</strain>
    </source>
</reference>
<protein>
    <submittedName>
        <fullName evidence="1">Uncharacterized protein</fullName>
    </submittedName>
</protein>
<name>A0A3M7S2T7_BRAPC</name>
<accession>A0A3M7S2T7</accession>
<proteinExistence type="predicted"/>
<keyword evidence="2" id="KW-1185">Reference proteome</keyword>
<evidence type="ECO:0000313" key="2">
    <source>
        <dbReference type="Proteomes" id="UP000276133"/>
    </source>
</evidence>